<evidence type="ECO:0000256" key="1">
    <source>
        <dbReference type="SAM" id="MobiDB-lite"/>
    </source>
</evidence>
<name>A0A5D4XPC5_9GAMM</name>
<dbReference type="EMBL" id="VTFT01000001">
    <property type="protein sequence ID" value="TYT26527.1"/>
    <property type="molecule type" value="Genomic_DNA"/>
</dbReference>
<keyword evidence="2" id="KW-0732">Signal</keyword>
<evidence type="ECO:0000313" key="3">
    <source>
        <dbReference type="EMBL" id="TYT26527.1"/>
    </source>
</evidence>
<keyword evidence="4" id="KW-1185">Reference proteome</keyword>
<dbReference type="GO" id="GO:0032259">
    <property type="term" value="P:methylation"/>
    <property type="evidence" value="ECO:0007669"/>
    <property type="project" value="UniProtKB-KW"/>
</dbReference>
<dbReference type="PIRSF" id="PIRSF031679">
    <property type="entry name" value="Mtase_Alr7345_prd"/>
    <property type="match status" value="1"/>
</dbReference>
<feature type="signal peptide" evidence="2">
    <location>
        <begin position="1"/>
        <end position="29"/>
    </location>
</feature>
<evidence type="ECO:0000313" key="4">
    <source>
        <dbReference type="Proteomes" id="UP000324973"/>
    </source>
</evidence>
<keyword evidence="3" id="KW-0808">Transferase</keyword>
<dbReference type="SUPFAM" id="SSF53335">
    <property type="entry name" value="S-adenosyl-L-methionine-dependent methyltransferases"/>
    <property type="match status" value="1"/>
</dbReference>
<gene>
    <name evidence="3" type="ORF">FZO89_09790</name>
</gene>
<feature type="chain" id="PRO_5023055853" evidence="2">
    <location>
        <begin position="30"/>
        <end position="296"/>
    </location>
</feature>
<dbReference type="InterPro" id="IPR029063">
    <property type="entry name" value="SAM-dependent_MTases_sf"/>
</dbReference>
<dbReference type="RefSeq" id="WP_149103078.1">
    <property type="nucleotide sequence ID" value="NZ_VTFT01000001.1"/>
</dbReference>
<feature type="region of interest" description="Disordered" evidence="1">
    <location>
        <begin position="247"/>
        <end position="271"/>
    </location>
</feature>
<organism evidence="3 4">
    <name type="scientific">Luteimonas viscosa</name>
    <dbReference type="NCBI Taxonomy" id="1132694"/>
    <lineage>
        <taxon>Bacteria</taxon>
        <taxon>Pseudomonadati</taxon>
        <taxon>Pseudomonadota</taxon>
        <taxon>Gammaproteobacteria</taxon>
        <taxon>Lysobacterales</taxon>
        <taxon>Lysobacteraceae</taxon>
        <taxon>Luteimonas</taxon>
    </lineage>
</organism>
<dbReference type="AlphaFoldDB" id="A0A5D4XPC5"/>
<dbReference type="GO" id="GO:0008168">
    <property type="term" value="F:methyltransferase activity"/>
    <property type="evidence" value="ECO:0007669"/>
    <property type="project" value="UniProtKB-KW"/>
</dbReference>
<evidence type="ECO:0000256" key="2">
    <source>
        <dbReference type="SAM" id="SignalP"/>
    </source>
</evidence>
<dbReference type="Proteomes" id="UP000324973">
    <property type="component" value="Unassembled WGS sequence"/>
</dbReference>
<comment type="caution">
    <text evidence="3">The sequence shown here is derived from an EMBL/GenBank/DDBJ whole genome shotgun (WGS) entry which is preliminary data.</text>
</comment>
<dbReference type="OrthoDB" id="9801692at2"/>
<proteinExistence type="predicted"/>
<protein>
    <submittedName>
        <fullName evidence="3">Class I SAM-dependent methyltransferase</fullName>
    </submittedName>
</protein>
<dbReference type="Gene3D" id="3.40.50.150">
    <property type="entry name" value="Vaccinia Virus protein VP39"/>
    <property type="match status" value="1"/>
</dbReference>
<keyword evidence="3" id="KW-0489">Methyltransferase</keyword>
<reference evidence="3 4" key="1">
    <citation type="submission" date="2019-08" db="EMBL/GenBank/DDBJ databases">
        <title>Luteimonas viscosus sp. nov., isolated from soil of a sunflower field.</title>
        <authorList>
            <person name="Jianli Z."/>
            <person name="Ying Z."/>
        </authorList>
    </citation>
    <scope>NUCLEOTIDE SEQUENCE [LARGE SCALE GENOMIC DNA]</scope>
    <source>
        <strain evidence="3 4">XBU10</strain>
    </source>
</reference>
<dbReference type="InterPro" id="IPR016980">
    <property type="entry name" value="S-AdoMet-dep_MeTrfase_Alr7345"/>
</dbReference>
<accession>A0A5D4XPC5</accession>
<sequence length="296" mass="31633">MRRTPSFPSTLATSLLALALASAALSATAADTPPAPPAQTEPAAAADAAMQAILAGEWRSEENRARDVYRHPAETLSFFGLKPDQTVVEITPGGGWYAEILAPYLRKDGNYVAAIVDPAALPEGRGRDYQQRGRDGLEKMFADAPTRFDAATIVAYDPAAPKFGEPGTADLVVTFRNVHNWRGSGQAEGMFKGFFDVLKPGGVLGVVEHRAKADVPADDRSGYVGEAQVIAMAEAAGFELDAKSEVNANPKDTKDHPNGVWTLPPGNNHDAADAEKYQAIGESDRMTLRFVKPARE</sequence>